<dbReference type="InterPro" id="IPR027417">
    <property type="entry name" value="P-loop_NTPase"/>
</dbReference>
<accession>A0A6N8FC72</accession>
<dbReference type="InterPro" id="IPR003593">
    <property type="entry name" value="AAA+_ATPase"/>
</dbReference>
<sequence>MSGNNEMIRVEKLNKSFGDLHVLKDIDLTVKESDVVVLVGASGSGKSTLLRCLNFLEIKNDGKIIIDGEQIETKTHDLNKIREKVGMVFQHFNLFPHKTVIENVIEAPTQVKGIKKSQAIKEGKELLDKVGLGDKYDVYPSTLSGGQKQRVAIARALAMKPDVMLFDEPTSALDPELVGEVLATMKELADEGMTMVVVTHEMGFAREVGDWVFYMHDGKIVEYGHPNELFDNPKEERTKAFLSSIL</sequence>
<keyword evidence="3 5" id="KW-0067">ATP-binding</keyword>
<dbReference type="SMART" id="SM00382">
    <property type="entry name" value="AAA"/>
    <property type="match status" value="1"/>
</dbReference>
<comment type="caution">
    <text evidence="5">The sequence shown here is derived from an EMBL/GenBank/DDBJ whole genome shotgun (WGS) entry which is preliminary data.</text>
</comment>
<dbReference type="Pfam" id="PF00005">
    <property type="entry name" value="ABC_tran"/>
    <property type="match status" value="1"/>
</dbReference>
<evidence type="ECO:0000313" key="6">
    <source>
        <dbReference type="Proteomes" id="UP000469125"/>
    </source>
</evidence>
<keyword evidence="1" id="KW-0813">Transport</keyword>
<dbReference type="PANTHER" id="PTHR43166:SF37">
    <property type="entry name" value="ARGININE TRANSPORT ATP-BINDING PROTEIN ARTM"/>
    <property type="match status" value="1"/>
</dbReference>
<dbReference type="SUPFAM" id="SSF52540">
    <property type="entry name" value="P-loop containing nucleoside triphosphate hydrolases"/>
    <property type="match status" value="1"/>
</dbReference>
<dbReference type="Gene3D" id="3.40.50.300">
    <property type="entry name" value="P-loop containing nucleotide triphosphate hydrolases"/>
    <property type="match status" value="1"/>
</dbReference>
<dbReference type="InterPro" id="IPR003439">
    <property type="entry name" value="ABC_transporter-like_ATP-bd"/>
</dbReference>
<protein>
    <submittedName>
        <fullName evidence="5">ATP-binding cassette domain-containing protein</fullName>
    </submittedName>
</protein>
<dbReference type="InterPro" id="IPR017871">
    <property type="entry name" value="ABC_transporter-like_CS"/>
</dbReference>
<dbReference type="InterPro" id="IPR030679">
    <property type="entry name" value="ABC_ATPase_HisP-typ"/>
</dbReference>
<dbReference type="Proteomes" id="UP000469125">
    <property type="component" value="Unassembled WGS sequence"/>
</dbReference>
<feature type="domain" description="ABC transporter" evidence="4">
    <location>
        <begin position="8"/>
        <end position="242"/>
    </location>
</feature>
<gene>
    <name evidence="5" type="ORF">GMD78_00880</name>
</gene>
<dbReference type="GO" id="GO:0015424">
    <property type="term" value="F:ABC-type amino acid transporter activity"/>
    <property type="evidence" value="ECO:0007669"/>
    <property type="project" value="InterPro"/>
</dbReference>
<dbReference type="GO" id="GO:0016887">
    <property type="term" value="F:ATP hydrolysis activity"/>
    <property type="evidence" value="ECO:0007669"/>
    <property type="project" value="InterPro"/>
</dbReference>
<evidence type="ECO:0000256" key="2">
    <source>
        <dbReference type="ARBA" id="ARBA00022741"/>
    </source>
</evidence>
<dbReference type="PROSITE" id="PS00211">
    <property type="entry name" value="ABC_TRANSPORTER_1"/>
    <property type="match status" value="1"/>
</dbReference>
<dbReference type="RefSeq" id="WP_155666224.1">
    <property type="nucleotide sequence ID" value="NZ_WOCA01000001.1"/>
</dbReference>
<keyword evidence="2" id="KW-0547">Nucleotide-binding</keyword>
<proteinExistence type="predicted"/>
<dbReference type="FunFam" id="3.40.50.300:FF:000020">
    <property type="entry name" value="Amino acid ABC transporter ATP-binding component"/>
    <property type="match status" value="1"/>
</dbReference>
<reference evidence="5 6" key="1">
    <citation type="submission" date="2019-11" db="EMBL/GenBank/DDBJ databases">
        <authorList>
            <person name="Li X."/>
        </authorList>
    </citation>
    <scope>NUCLEOTIDE SEQUENCE [LARGE SCALE GENOMIC DNA]</scope>
    <source>
        <strain evidence="5 6">L9</strain>
    </source>
</reference>
<dbReference type="AlphaFoldDB" id="A0A6N8FC72"/>
<evidence type="ECO:0000256" key="3">
    <source>
        <dbReference type="ARBA" id="ARBA00022840"/>
    </source>
</evidence>
<evidence type="ECO:0000313" key="5">
    <source>
        <dbReference type="EMBL" id="MUK86955.1"/>
    </source>
</evidence>
<evidence type="ECO:0000256" key="1">
    <source>
        <dbReference type="ARBA" id="ARBA00022448"/>
    </source>
</evidence>
<dbReference type="CDD" id="cd03262">
    <property type="entry name" value="ABC_HisP_GlnQ"/>
    <property type="match status" value="1"/>
</dbReference>
<keyword evidence="6" id="KW-1185">Reference proteome</keyword>
<name>A0A6N8FC72_9BACI</name>
<dbReference type="InterPro" id="IPR050086">
    <property type="entry name" value="MetN_ABC_transporter-like"/>
</dbReference>
<dbReference type="PANTHER" id="PTHR43166">
    <property type="entry name" value="AMINO ACID IMPORT ATP-BINDING PROTEIN"/>
    <property type="match status" value="1"/>
</dbReference>
<dbReference type="GO" id="GO:0005524">
    <property type="term" value="F:ATP binding"/>
    <property type="evidence" value="ECO:0007669"/>
    <property type="project" value="UniProtKB-KW"/>
</dbReference>
<organism evidence="5 6">
    <name type="scientific">Ornithinibacillus caprae</name>
    <dbReference type="NCBI Taxonomy" id="2678566"/>
    <lineage>
        <taxon>Bacteria</taxon>
        <taxon>Bacillati</taxon>
        <taxon>Bacillota</taxon>
        <taxon>Bacilli</taxon>
        <taxon>Bacillales</taxon>
        <taxon>Bacillaceae</taxon>
        <taxon>Ornithinibacillus</taxon>
    </lineage>
</organism>
<dbReference type="PIRSF" id="PIRSF039085">
    <property type="entry name" value="ABC_ATPase_HisP"/>
    <property type="match status" value="1"/>
</dbReference>
<evidence type="ECO:0000259" key="4">
    <source>
        <dbReference type="PROSITE" id="PS50893"/>
    </source>
</evidence>
<dbReference type="EMBL" id="WOCA01000001">
    <property type="protein sequence ID" value="MUK86955.1"/>
    <property type="molecule type" value="Genomic_DNA"/>
</dbReference>
<dbReference type="PROSITE" id="PS50893">
    <property type="entry name" value="ABC_TRANSPORTER_2"/>
    <property type="match status" value="1"/>
</dbReference>